<feature type="compositionally biased region" description="Low complexity" evidence="1">
    <location>
        <begin position="31"/>
        <end position="40"/>
    </location>
</feature>
<feature type="compositionally biased region" description="Basic residues" evidence="1">
    <location>
        <begin position="48"/>
        <end position="58"/>
    </location>
</feature>
<dbReference type="GeneID" id="2871739"/>
<accession>Q5B1Y2</accession>
<organism evidence="2 3">
    <name type="scientific">Emericella nidulans (strain FGSC A4 / ATCC 38163 / CBS 112.46 / NRRL 194 / M139)</name>
    <name type="common">Aspergillus nidulans</name>
    <dbReference type="NCBI Taxonomy" id="227321"/>
    <lineage>
        <taxon>Eukaryota</taxon>
        <taxon>Fungi</taxon>
        <taxon>Dikarya</taxon>
        <taxon>Ascomycota</taxon>
        <taxon>Pezizomycotina</taxon>
        <taxon>Eurotiomycetes</taxon>
        <taxon>Eurotiomycetidae</taxon>
        <taxon>Eurotiales</taxon>
        <taxon>Aspergillaceae</taxon>
        <taxon>Aspergillus</taxon>
        <taxon>Aspergillus subgen. Nidulantes</taxon>
    </lineage>
</organism>
<dbReference type="EMBL" id="BN001305">
    <property type="protein sequence ID" value="CBF81892.1"/>
    <property type="molecule type" value="Genomic_DNA"/>
</dbReference>
<dbReference type="InParanoid" id="Q5B1Y2"/>
<dbReference type="HOGENOM" id="CLU_007122_1_0_1"/>
<gene>
    <name evidence="2" type="ORF">ANIA_05448</name>
</gene>
<feature type="compositionally biased region" description="Polar residues" evidence="1">
    <location>
        <begin position="667"/>
        <end position="684"/>
    </location>
</feature>
<feature type="compositionally biased region" description="Low complexity" evidence="1">
    <location>
        <begin position="358"/>
        <end position="383"/>
    </location>
</feature>
<reference evidence="3" key="1">
    <citation type="journal article" date="2005" name="Nature">
        <title>Sequencing of Aspergillus nidulans and comparative analysis with A. fumigatus and A. oryzae.</title>
        <authorList>
            <person name="Galagan J.E."/>
            <person name="Calvo S.E."/>
            <person name="Cuomo C."/>
            <person name="Ma L.J."/>
            <person name="Wortman J.R."/>
            <person name="Batzoglou S."/>
            <person name="Lee S.I."/>
            <person name="Basturkmen M."/>
            <person name="Spevak C.C."/>
            <person name="Clutterbuck J."/>
            <person name="Kapitonov V."/>
            <person name="Jurka J."/>
            <person name="Scazzocchio C."/>
            <person name="Farman M."/>
            <person name="Butler J."/>
            <person name="Purcell S."/>
            <person name="Harris S."/>
            <person name="Braus G.H."/>
            <person name="Draht O."/>
            <person name="Busch S."/>
            <person name="D'Enfert C."/>
            <person name="Bouchier C."/>
            <person name="Goldman G.H."/>
            <person name="Bell-Pedersen D."/>
            <person name="Griffiths-Jones S."/>
            <person name="Doonan J.H."/>
            <person name="Yu J."/>
            <person name="Vienken K."/>
            <person name="Pain A."/>
            <person name="Freitag M."/>
            <person name="Selker E.U."/>
            <person name="Archer D.B."/>
            <person name="Penalva M.A."/>
            <person name="Oakley B.R."/>
            <person name="Momany M."/>
            <person name="Tanaka T."/>
            <person name="Kumagai T."/>
            <person name="Asai K."/>
            <person name="Machida M."/>
            <person name="Nierman W.C."/>
            <person name="Denning D.W."/>
            <person name="Caddick M."/>
            <person name="Hynes M."/>
            <person name="Paoletti M."/>
            <person name="Fischer R."/>
            <person name="Miller B."/>
            <person name="Dyer P."/>
            <person name="Sachs M.S."/>
            <person name="Osmani S.A."/>
            <person name="Birren B.W."/>
        </authorList>
    </citation>
    <scope>NUCLEOTIDE SEQUENCE [LARGE SCALE GENOMIC DNA]</scope>
    <source>
        <strain evidence="3">FGSC A4 / ATCC 38163 / CBS 112.46 / NRRL 194 / M139</strain>
    </source>
</reference>
<keyword evidence="3" id="KW-1185">Reference proteome</keyword>
<accession>C8VGH2</accession>
<dbReference type="AlphaFoldDB" id="Q5B1Y2"/>
<name>Q5B1Y2_EMENI</name>
<reference evidence="3" key="2">
    <citation type="journal article" date="2009" name="Fungal Genet. Biol.">
        <title>The 2008 update of the Aspergillus nidulans genome annotation: a community effort.</title>
        <authorList>
            <person name="Wortman J.R."/>
            <person name="Gilsenan J.M."/>
            <person name="Joardar V."/>
            <person name="Deegan J."/>
            <person name="Clutterbuck J."/>
            <person name="Andersen M.R."/>
            <person name="Archer D."/>
            <person name="Bencina M."/>
            <person name="Braus G."/>
            <person name="Coutinho P."/>
            <person name="von Dohren H."/>
            <person name="Doonan J."/>
            <person name="Driessen A.J."/>
            <person name="Durek P."/>
            <person name="Espeso E."/>
            <person name="Fekete E."/>
            <person name="Flipphi M."/>
            <person name="Estrada C.G."/>
            <person name="Geysens S."/>
            <person name="Goldman G."/>
            <person name="de Groot P.W."/>
            <person name="Hansen K."/>
            <person name="Harris S.D."/>
            <person name="Heinekamp T."/>
            <person name="Helmstaedt K."/>
            <person name="Henrissat B."/>
            <person name="Hofmann G."/>
            <person name="Homan T."/>
            <person name="Horio T."/>
            <person name="Horiuchi H."/>
            <person name="James S."/>
            <person name="Jones M."/>
            <person name="Karaffa L."/>
            <person name="Karanyi Z."/>
            <person name="Kato M."/>
            <person name="Keller N."/>
            <person name="Kelly D.E."/>
            <person name="Kiel J.A."/>
            <person name="Kim J.M."/>
            <person name="van der Klei I.J."/>
            <person name="Klis F.M."/>
            <person name="Kovalchuk A."/>
            <person name="Krasevec N."/>
            <person name="Kubicek C.P."/>
            <person name="Liu B."/>
            <person name="Maccabe A."/>
            <person name="Meyer V."/>
            <person name="Mirabito P."/>
            <person name="Miskei M."/>
            <person name="Mos M."/>
            <person name="Mullins J."/>
            <person name="Nelson D.R."/>
            <person name="Nielsen J."/>
            <person name="Oakley B.R."/>
            <person name="Osmani S.A."/>
            <person name="Pakula T."/>
            <person name="Paszewski A."/>
            <person name="Paulsen I."/>
            <person name="Pilsyk S."/>
            <person name="Pocsi I."/>
            <person name="Punt P.J."/>
            <person name="Ram A.F."/>
            <person name="Ren Q."/>
            <person name="Robellet X."/>
            <person name="Robson G."/>
            <person name="Seiboth B."/>
            <person name="van Solingen P."/>
            <person name="Specht T."/>
            <person name="Sun J."/>
            <person name="Taheri-Talesh N."/>
            <person name="Takeshita N."/>
            <person name="Ussery D."/>
            <person name="vanKuyk P.A."/>
            <person name="Visser H."/>
            <person name="van de Vondervoort P.J."/>
            <person name="de Vries R.P."/>
            <person name="Walton J."/>
            <person name="Xiang X."/>
            <person name="Xiong Y."/>
            <person name="Zeng A.P."/>
            <person name="Brandt B.W."/>
            <person name="Cornell M.J."/>
            <person name="van den Hondel C.A."/>
            <person name="Visser J."/>
            <person name="Oliver S.G."/>
            <person name="Turner G."/>
        </authorList>
    </citation>
    <scope>GENOME REANNOTATION</scope>
    <source>
        <strain evidence="3">FGSC A4 / ATCC 38163 / CBS 112.46 / NRRL 194 / M139</strain>
    </source>
</reference>
<protein>
    <submittedName>
        <fullName evidence="2">Uncharacterized protein</fullName>
    </submittedName>
</protein>
<feature type="compositionally biased region" description="Polar residues" evidence="1">
    <location>
        <begin position="342"/>
        <end position="352"/>
    </location>
</feature>
<sequence length="805" mass="88417">MPLFRRKEKSKPSISSPAFQSDEHLPPYPPSSSSSAAPPFDSDDSSGNHHHHHQHHHFPVSTPPQFPPHPQSQSQSHHSNTFSQPQSQTQSPYSWDSRQPPPRNPARTGLQRSHTQRLRTPPDVSTLHNSHSTITVVTNSPSPSPHLAPPQSFDGIDADVSDQSGPSSPTDKLDDQEPRRSKRSFFSFHSSASSTSVRDQPSLLERNRSVKLPTRRSQPQHQPHYHQQQQSPQLPQQSRSSLDWSREYAVDAPEAEYRTPSMPQQNSARAPDPALAPHARSPRTSPLPRSNTDPRLADELYRQSSVDNSRHGAELTPGANQLDPRPPSRQSLEPPSPYQFPRSETSSVTQLPAMSDRPSGSNSQNPAQQQGSSQNNAGQQQASLDPGRATPTSKDRNRDDLSEADVRTILQKYDELQAKYSKVKRYYFERDAQVQQLQNTVAHQRMAVSRTVLDDNEYANRFGRLDGAIKDLAFSIRKDWKTLPTWLSGFVNEDAPATGTKEMTAIGRSVMSRWLVDEIFERYFHPALEPSFSQQLKSIEMTLRRQHTNIATDEDKENSIARISNWRRTTLDGLGDSLQGPAADEYRSGLINCLVDNLVATLVSYLQSPPPPGIDNGARMIVENAIGIAEKIPLESRDICVEYIPPGSPIHEATMKIESGVLPPLTNAASPSDTQTSTELPSNRSSHEDGPGNADNDRDSQLASTNPSAHDSGPAREQRMRSVFSNIMGRKPGQGPPQTGSGPGPTPASMGNDGSRRGSVTPAASAASGQGSGTGRIRLAAFVTAEVRGRGPMNVLVKAPAYPMD</sequence>
<feature type="region of interest" description="Disordered" evidence="1">
    <location>
        <begin position="662"/>
        <end position="773"/>
    </location>
</feature>
<dbReference type="eggNOG" id="ENOG502QT51">
    <property type="taxonomic scope" value="Eukaryota"/>
</dbReference>
<dbReference type="RefSeq" id="XP_663052.1">
    <property type="nucleotide sequence ID" value="XM_657960.1"/>
</dbReference>
<feature type="compositionally biased region" description="Low complexity" evidence="1">
    <location>
        <begin position="215"/>
        <end position="241"/>
    </location>
</feature>
<dbReference type="Proteomes" id="UP000000560">
    <property type="component" value="Chromosome V"/>
</dbReference>
<dbReference type="OrthoDB" id="4155914at2759"/>
<proteinExistence type="predicted"/>
<evidence type="ECO:0000313" key="3">
    <source>
        <dbReference type="Proteomes" id="UP000000560"/>
    </source>
</evidence>
<feature type="compositionally biased region" description="Polar residues" evidence="1">
    <location>
        <begin position="282"/>
        <end position="293"/>
    </location>
</feature>
<feature type="compositionally biased region" description="Low complexity" evidence="1">
    <location>
        <begin position="71"/>
        <end position="94"/>
    </location>
</feature>
<evidence type="ECO:0000256" key="1">
    <source>
        <dbReference type="SAM" id="MobiDB-lite"/>
    </source>
</evidence>
<evidence type="ECO:0000313" key="2">
    <source>
        <dbReference type="EMBL" id="CBF81892.1"/>
    </source>
</evidence>
<dbReference type="KEGG" id="ani:ANIA_05448"/>
<feature type="compositionally biased region" description="Polar residues" evidence="1">
    <location>
        <begin position="126"/>
        <end position="141"/>
    </location>
</feature>
<feature type="compositionally biased region" description="Pro residues" evidence="1">
    <location>
        <begin position="61"/>
        <end position="70"/>
    </location>
</feature>
<feature type="region of interest" description="Disordered" evidence="1">
    <location>
        <begin position="1"/>
        <end position="403"/>
    </location>
</feature>
<feature type="compositionally biased region" description="Polar residues" evidence="1">
    <location>
        <begin position="161"/>
        <end position="170"/>
    </location>
</feature>
<dbReference type="OMA" id="GPMNVLV"/>
<feature type="compositionally biased region" description="Low complexity" evidence="1">
    <location>
        <begin position="184"/>
        <end position="196"/>
    </location>
</feature>
<feature type="compositionally biased region" description="Basic and acidic residues" evidence="1">
    <location>
        <begin position="393"/>
        <end position="403"/>
    </location>
</feature>
<feature type="compositionally biased region" description="Basic and acidic residues" evidence="1">
    <location>
        <begin position="685"/>
        <end position="700"/>
    </location>
</feature>